<dbReference type="Proteomes" id="UP000243140">
    <property type="component" value="Unassembled WGS sequence"/>
</dbReference>
<evidence type="ECO:0008006" key="3">
    <source>
        <dbReference type="Google" id="ProtNLM"/>
    </source>
</evidence>
<evidence type="ECO:0000313" key="2">
    <source>
        <dbReference type="Proteomes" id="UP000243140"/>
    </source>
</evidence>
<accession>A0ABX3SP09</accession>
<protein>
    <recommendedName>
        <fullName evidence="3">Transposase</fullName>
    </recommendedName>
</protein>
<gene>
    <name evidence="1" type="ORF">BST29_20770</name>
</gene>
<organism evidence="1 2">
    <name type="scientific">Mycobacterium malmoense</name>
    <dbReference type="NCBI Taxonomy" id="1780"/>
    <lineage>
        <taxon>Bacteria</taxon>
        <taxon>Bacillati</taxon>
        <taxon>Actinomycetota</taxon>
        <taxon>Actinomycetes</taxon>
        <taxon>Mycobacteriales</taxon>
        <taxon>Mycobacteriaceae</taxon>
        <taxon>Mycobacterium</taxon>
    </lineage>
</organism>
<evidence type="ECO:0000313" key="1">
    <source>
        <dbReference type="EMBL" id="ORA78803.1"/>
    </source>
</evidence>
<keyword evidence="2" id="KW-1185">Reference proteome</keyword>
<comment type="caution">
    <text evidence="1">The sequence shown here is derived from an EMBL/GenBank/DDBJ whole genome shotgun (WGS) entry which is preliminary data.</text>
</comment>
<name>A0ABX3SP09_MYCMA</name>
<reference evidence="1 2" key="1">
    <citation type="submission" date="2017-02" db="EMBL/GenBank/DDBJ databases">
        <title>The new phylogeny of genus Mycobacterium.</title>
        <authorList>
            <person name="Tortoli E."/>
            <person name="Trovato A."/>
            <person name="Cirillo D.M."/>
        </authorList>
    </citation>
    <scope>NUCLEOTIDE SEQUENCE [LARGE SCALE GENOMIC DNA]</scope>
    <source>
        <strain evidence="1 2">IP1130001</strain>
    </source>
</reference>
<proteinExistence type="predicted"/>
<sequence>MLGNSDETVSIVKRRRFVVDSVDHDKACRSDLPGSDCLPQCLRKLLGHNGFREFAAEIGATAPT</sequence>
<dbReference type="EMBL" id="MVHV01000026">
    <property type="protein sequence ID" value="ORA78803.1"/>
    <property type="molecule type" value="Genomic_DNA"/>
</dbReference>